<dbReference type="Proteomes" id="UP000003394">
    <property type="component" value="Unassembled WGS sequence"/>
</dbReference>
<dbReference type="Pfam" id="PF00535">
    <property type="entry name" value="Glycos_transf_2"/>
    <property type="match status" value="1"/>
</dbReference>
<gene>
    <name evidence="2" type="ORF">AM202_01010</name>
</gene>
<dbReference type="InterPro" id="IPR043148">
    <property type="entry name" value="TagF_C"/>
</dbReference>
<dbReference type="PANTHER" id="PTHR43685">
    <property type="entry name" value="GLYCOSYLTRANSFERASE"/>
    <property type="match status" value="1"/>
</dbReference>
<dbReference type="InterPro" id="IPR050834">
    <property type="entry name" value="Glycosyltransf_2"/>
</dbReference>
<dbReference type="InterPro" id="IPR001173">
    <property type="entry name" value="Glyco_trans_2-like"/>
</dbReference>
<sequence length="1223" mass="143785">MNNIKRKIKKLVRDPKLFFKDMYQKRVIHLKQKRIIKHKANNQYTIVSAVYNVASYLDEYFISITKQTLSFKNHIHIILVDDGSTDNSAEIIEKWQKKYPQNIHYIYKENGGQASARNLGLENVKTDWVTFIDPDDFISADYFHKIDLFLDKHDHISMVGCPLILYFEDQNVYKDTHPLKYRFAKGNVILPLSNLKDHLQLSASTAIFKTGYIKDQGILFDEEMKPSFEDAKFVTDYILKTDQKTKAGFISDISYFYRKRSDGSSTLDGAWKNPLLFSRVIEKGCIEILKTAQRKFGVVPEHIQRIALYHIIWYFGRIVNNPAALSHLSQEQKENFVELLHQMFTYIDERTIERFNLAGTWFFQKVALLGLFKGKKPSQQIAYVEDFDLKKNQVLIKYFSNFQPLEHWVINNKEVYPSYQKEMPYDFLGRLYTKEYRTWVKCPENGNLEFFLHNQKVKLTFLGKQFERLPISTIKQHYSKVSTVKEDVWILMDRDNQADDNAEHLYRYIRQNHPQHEIYFALNKSSSDWRRLEKEGFNLLEFGSKIFEKKLRDCSKIISSHIDGYITHYFKDNSLLDKDYVFLQHGITKDDLSSWLNTKKVSLFVTATHDEYHSIADNNTLYKFSKKEVQLTGFPRYDKLLSGNKTNNQQILIMPTWRNSIVGSYIKGTERARNSAFMQSNYARHWHSFMNHDVLKQLNKKGYDIIFAPHPSIQEYMDEFTMPNFVKVYSYAVGNIQALFQSTSILITDYSSVAFDVAYLNKAILYYQFDHDEVFSGNHTYRKGYFDYERDGFGAVSYTEEELLGQLEKLINNGGKLLECYKERIHKTFAFRDNNNCKRVYQAIINLDNYETIDDISIAQKMLTQAENHTEWKLAAKHAFHLLQSKKQENKERSKYEQRYLSALFKAQDFITLLNYLNLNKVKNMTYWQEKINLKIGNEKQAVKYFVENNIGSQEDRLLAILAAALNKDLHSVEILNRNLVSELSLDYSSLLFLAKKISQQEYFIALSVIEDLLEKLSNKDKNIFKLELIASYICMRLNNLQQAHKYLVRYESHSKNDPSCRIAIARLAKLRNDDEKLFTQMNRAFEDNLLLMPEDLVPSYLRVLAQQKNIVAEETLLAQFLERYPNSKTIALYQAEKLYQAHQWQELVDGLEKYIQISERAMYLYTFALCRLNKSKQAQEVFNALPKSNSFNYWKLAAEIAEVNNDKLMLKTCLENQLNSIS</sequence>
<accession>A0ABM9YTT5</accession>
<dbReference type="SUPFAM" id="SSF53756">
    <property type="entry name" value="UDP-Glycosyltransferase/glycogen phosphorylase"/>
    <property type="match status" value="1"/>
</dbReference>
<evidence type="ECO:0000313" key="3">
    <source>
        <dbReference type="Proteomes" id="UP000003394"/>
    </source>
</evidence>
<organism evidence="2 3">
    <name type="scientific">Actinobacillus minor 202</name>
    <dbReference type="NCBI Taxonomy" id="591023"/>
    <lineage>
        <taxon>Bacteria</taxon>
        <taxon>Pseudomonadati</taxon>
        <taxon>Pseudomonadota</taxon>
        <taxon>Gammaproteobacteria</taxon>
        <taxon>Pasteurellales</taxon>
        <taxon>Pasteurellaceae</taxon>
        <taxon>Actinobacillus</taxon>
    </lineage>
</organism>
<evidence type="ECO:0000313" key="2">
    <source>
        <dbReference type="EMBL" id="EEV24760.1"/>
    </source>
</evidence>
<evidence type="ECO:0000259" key="1">
    <source>
        <dbReference type="Pfam" id="PF00535"/>
    </source>
</evidence>
<keyword evidence="2" id="KW-0808">Transferase</keyword>
<dbReference type="SUPFAM" id="SSF53448">
    <property type="entry name" value="Nucleotide-diphospho-sugar transferases"/>
    <property type="match status" value="1"/>
</dbReference>
<comment type="caution">
    <text evidence="2">The sequence shown here is derived from an EMBL/GenBank/DDBJ whole genome shotgun (WGS) entry which is preliminary data.</text>
</comment>
<dbReference type="InterPro" id="IPR007554">
    <property type="entry name" value="Glycerophosphate_synth"/>
</dbReference>
<dbReference type="GO" id="GO:0016740">
    <property type="term" value="F:transferase activity"/>
    <property type="evidence" value="ECO:0007669"/>
    <property type="project" value="UniProtKB-KW"/>
</dbReference>
<protein>
    <submittedName>
        <fullName evidence="2">Glycosyl transferase family protein</fullName>
    </submittedName>
</protein>
<name>A0ABM9YTT5_9PAST</name>
<dbReference type="CDD" id="cd00761">
    <property type="entry name" value="Glyco_tranf_GTA_type"/>
    <property type="match status" value="1"/>
</dbReference>
<dbReference type="InterPro" id="IPR029044">
    <property type="entry name" value="Nucleotide-diphossugar_trans"/>
</dbReference>
<feature type="domain" description="Glycosyltransferase 2-like" evidence="1">
    <location>
        <begin position="45"/>
        <end position="176"/>
    </location>
</feature>
<dbReference type="Gene3D" id="3.40.50.12580">
    <property type="match status" value="1"/>
</dbReference>
<dbReference type="EMBL" id="ACFT01000074">
    <property type="protein sequence ID" value="EEV24760.1"/>
    <property type="molecule type" value="Genomic_DNA"/>
</dbReference>
<dbReference type="PANTHER" id="PTHR43685:SF2">
    <property type="entry name" value="GLYCOSYLTRANSFERASE 2-LIKE DOMAIN-CONTAINING PROTEIN"/>
    <property type="match status" value="1"/>
</dbReference>
<reference evidence="2 3" key="1">
    <citation type="journal article" date="2010" name="Vet. Microbiol.">
        <title>Production of haemolysins by strains of the Actinobacillus minor/porcitonsillarum complex.</title>
        <authorList>
            <person name="Arya G."/>
            <person name="Niven D.F."/>
        </authorList>
    </citation>
    <scope>NUCLEOTIDE SEQUENCE [LARGE SCALE GENOMIC DNA]</scope>
    <source>
        <strain evidence="3">strain 202</strain>
    </source>
</reference>
<dbReference type="Gene3D" id="3.90.550.10">
    <property type="entry name" value="Spore Coat Polysaccharide Biosynthesis Protein SpsA, Chain A"/>
    <property type="match status" value="1"/>
</dbReference>
<dbReference type="Pfam" id="PF04464">
    <property type="entry name" value="Glyphos_transf"/>
    <property type="match status" value="1"/>
</dbReference>
<proteinExistence type="predicted"/>
<dbReference type="RefSeq" id="WP_005820269.1">
    <property type="nucleotide sequence ID" value="NZ_ACFT01000074.1"/>
</dbReference>
<keyword evidence="3" id="KW-1185">Reference proteome</keyword>